<evidence type="ECO:0000256" key="2">
    <source>
        <dbReference type="SAM" id="Coils"/>
    </source>
</evidence>
<reference evidence="3" key="1">
    <citation type="journal article" date="2023" name="Mol. Biol. Evol.">
        <title>Third-Generation Sequencing Reveals the Adaptive Role of the Epigenome in Three Deep-Sea Polychaetes.</title>
        <authorList>
            <person name="Perez M."/>
            <person name="Aroh O."/>
            <person name="Sun Y."/>
            <person name="Lan Y."/>
            <person name="Juniper S.K."/>
            <person name="Young C.R."/>
            <person name="Angers B."/>
            <person name="Qian P.Y."/>
        </authorList>
    </citation>
    <scope>NUCLEOTIDE SEQUENCE</scope>
    <source>
        <strain evidence="3">R07B-5</strain>
    </source>
</reference>
<sequence length="250" mass="28934">MCSFSESEENVFKFKDEQPVSDPVHEYTDTLRNDKAAIIIDNDDKPRLIFKNVVARQRSKKQDADVLIGNDIRNLEVVRWQLKTQFDRGVVAQYDIQEQVFDYIFAHLGVDTVGSVDHPVVMTEPLCNPNYCRLRKFSHHPPCLTLLFGLRRLLQLKYPSHFAALTLSRAELAAEQERLQQLLNLDEMAEEDGEGEEFQKSLSTFGYVSQSELQGAIMKLNNSIQRMRQKMEAEDGDVRLYLHYTLSNYL</sequence>
<evidence type="ECO:0000256" key="1">
    <source>
        <dbReference type="ARBA" id="ARBA00003520"/>
    </source>
</evidence>
<keyword evidence="2" id="KW-0175">Coiled coil</keyword>
<keyword evidence="4" id="KW-1185">Reference proteome</keyword>
<dbReference type="Pfam" id="PF00022">
    <property type="entry name" value="Actin"/>
    <property type="match status" value="1"/>
</dbReference>
<dbReference type="EMBL" id="JAODUO010000371">
    <property type="protein sequence ID" value="KAK2181991.1"/>
    <property type="molecule type" value="Genomic_DNA"/>
</dbReference>
<comment type="caution">
    <text evidence="3">The sequence shown here is derived from an EMBL/GenBank/DDBJ whole genome shotgun (WGS) entry which is preliminary data.</text>
</comment>
<dbReference type="Proteomes" id="UP001209878">
    <property type="component" value="Unassembled WGS sequence"/>
</dbReference>
<evidence type="ECO:0000313" key="3">
    <source>
        <dbReference type="EMBL" id="KAK2181991.1"/>
    </source>
</evidence>
<dbReference type="SUPFAM" id="SSF53067">
    <property type="entry name" value="Actin-like ATPase domain"/>
    <property type="match status" value="1"/>
</dbReference>
<comment type="function">
    <text evidence="1">Actins are highly conserved proteins that are involved in various types of cell motility and are ubiquitously expressed in all eukaryotic cells.</text>
</comment>
<dbReference type="InterPro" id="IPR004000">
    <property type="entry name" value="Actin"/>
</dbReference>
<dbReference type="Gene3D" id="3.30.420.40">
    <property type="match status" value="1"/>
</dbReference>
<organism evidence="3 4">
    <name type="scientific">Ridgeia piscesae</name>
    <name type="common">Tubeworm</name>
    <dbReference type="NCBI Taxonomy" id="27915"/>
    <lineage>
        <taxon>Eukaryota</taxon>
        <taxon>Metazoa</taxon>
        <taxon>Spiralia</taxon>
        <taxon>Lophotrochozoa</taxon>
        <taxon>Annelida</taxon>
        <taxon>Polychaeta</taxon>
        <taxon>Sedentaria</taxon>
        <taxon>Canalipalpata</taxon>
        <taxon>Sabellida</taxon>
        <taxon>Siboglinidae</taxon>
        <taxon>Ridgeia</taxon>
    </lineage>
</organism>
<dbReference type="InterPro" id="IPR043129">
    <property type="entry name" value="ATPase_NBD"/>
</dbReference>
<gene>
    <name evidence="3" type="ORF">NP493_372g02003</name>
</gene>
<name>A0AAD9NV86_RIDPI</name>
<proteinExistence type="predicted"/>
<accession>A0AAD9NV86</accession>
<feature type="coiled-coil region" evidence="2">
    <location>
        <begin position="165"/>
        <end position="237"/>
    </location>
</feature>
<dbReference type="AlphaFoldDB" id="A0AAD9NV86"/>
<protein>
    <submittedName>
        <fullName evidence="3">Uncharacterized protein</fullName>
    </submittedName>
</protein>
<evidence type="ECO:0000313" key="4">
    <source>
        <dbReference type="Proteomes" id="UP001209878"/>
    </source>
</evidence>